<dbReference type="InterPro" id="IPR011583">
    <property type="entry name" value="Chitinase_II/V-like_cat"/>
</dbReference>
<dbReference type="Gene3D" id="3.20.20.80">
    <property type="entry name" value="Glycosidases"/>
    <property type="match status" value="1"/>
</dbReference>
<dbReference type="PANTHER" id="PTHR11177">
    <property type="entry name" value="CHITINASE"/>
    <property type="match status" value="1"/>
</dbReference>
<dbReference type="GO" id="GO:0006032">
    <property type="term" value="P:chitin catabolic process"/>
    <property type="evidence" value="ECO:0007669"/>
    <property type="project" value="InterPro"/>
</dbReference>
<dbReference type="PROSITE" id="PS51910">
    <property type="entry name" value="GH18_2"/>
    <property type="match status" value="1"/>
</dbReference>
<dbReference type="GO" id="GO:0008061">
    <property type="term" value="F:chitin binding"/>
    <property type="evidence" value="ECO:0007669"/>
    <property type="project" value="InterPro"/>
</dbReference>
<feature type="domain" description="GH18" evidence="2">
    <location>
        <begin position="50"/>
        <end position="432"/>
    </location>
</feature>
<protein>
    <submittedName>
        <fullName evidence="3">Glycosyl hydrolases family 18-domain-containing protein</fullName>
    </submittedName>
</protein>
<dbReference type="SMART" id="SM00636">
    <property type="entry name" value="Glyco_18"/>
    <property type="match status" value="1"/>
</dbReference>
<dbReference type="InterPro" id="IPR029070">
    <property type="entry name" value="Chitinase_insertion_sf"/>
</dbReference>
<dbReference type="GO" id="GO:0005576">
    <property type="term" value="C:extracellular region"/>
    <property type="evidence" value="ECO:0007669"/>
    <property type="project" value="TreeGrafter"/>
</dbReference>
<feature type="compositionally biased region" description="Low complexity" evidence="1">
    <location>
        <begin position="523"/>
        <end position="540"/>
    </location>
</feature>
<evidence type="ECO:0000256" key="1">
    <source>
        <dbReference type="SAM" id="MobiDB-lite"/>
    </source>
</evidence>
<name>A0A8H4BJ16_MUCCL</name>
<dbReference type="EMBL" id="JAAECE010000003">
    <property type="protein sequence ID" value="KAF1803019.1"/>
    <property type="molecule type" value="Genomic_DNA"/>
</dbReference>
<gene>
    <name evidence="3" type="ORF">FB192DRAFT_1469467</name>
</gene>
<dbReference type="GO" id="GO:0005975">
    <property type="term" value="P:carbohydrate metabolic process"/>
    <property type="evidence" value="ECO:0007669"/>
    <property type="project" value="InterPro"/>
</dbReference>
<dbReference type="InterPro" id="IPR017853">
    <property type="entry name" value="GH"/>
</dbReference>
<evidence type="ECO:0000313" key="3">
    <source>
        <dbReference type="EMBL" id="KAF1803019.1"/>
    </source>
</evidence>
<dbReference type="CDD" id="cd06548">
    <property type="entry name" value="GH18_chitinase"/>
    <property type="match status" value="1"/>
</dbReference>
<evidence type="ECO:0000313" key="4">
    <source>
        <dbReference type="Proteomes" id="UP000469890"/>
    </source>
</evidence>
<dbReference type="Proteomes" id="UP000469890">
    <property type="component" value="Unassembled WGS sequence"/>
</dbReference>
<dbReference type="InterPro" id="IPR001223">
    <property type="entry name" value="Glyco_hydro18_cat"/>
</dbReference>
<dbReference type="AlphaFoldDB" id="A0A8H4BJ16"/>
<keyword evidence="3" id="KW-0378">Hydrolase</keyword>
<organism evidence="3 4">
    <name type="scientific">Mucor circinelloides f. lusitanicus</name>
    <name type="common">Mucor racemosus var. lusitanicus</name>
    <dbReference type="NCBI Taxonomy" id="29924"/>
    <lineage>
        <taxon>Eukaryota</taxon>
        <taxon>Fungi</taxon>
        <taxon>Fungi incertae sedis</taxon>
        <taxon>Mucoromycota</taxon>
        <taxon>Mucoromycotina</taxon>
        <taxon>Mucoromycetes</taxon>
        <taxon>Mucorales</taxon>
        <taxon>Mucorineae</taxon>
        <taxon>Mucoraceae</taxon>
        <taxon>Mucor</taxon>
    </lineage>
</organism>
<accession>A0A8H4BJ16</accession>
<evidence type="ECO:0000259" key="2">
    <source>
        <dbReference type="PROSITE" id="PS51910"/>
    </source>
</evidence>
<dbReference type="SUPFAM" id="SSF54556">
    <property type="entry name" value="Chitinase insertion domain"/>
    <property type="match status" value="1"/>
</dbReference>
<dbReference type="Gene3D" id="3.10.50.10">
    <property type="match status" value="1"/>
</dbReference>
<dbReference type="Pfam" id="PF00704">
    <property type="entry name" value="Glyco_hydro_18"/>
    <property type="match status" value="1"/>
</dbReference>
<sequence length="751" mass="81418">MASGWGFALHISCPYHTHTHTRKKTYDIMRLSLIAAALASAIALCEGSTKMVIGYFPNWLYANYPVENIPFSKYTHINYAFAILNNPDNLPSFPDDWAVESSLPKVVEQAHANKTKVLLSVGGWTGSKRFSPMVATAAGRKKFIDWNLDFIEKYQTDGVDIDWEYPGKQAAGCNEVADNDADNFLLLLKELRQALDKKFPKEHKEISMAVHVQPFIKSGVPMTDLKAFVPYFDHVNLMTYDINGAWATTTGPNAPFQAEEGKGAPFSFVESIRDWKKAGVPADKITAGLAFYGRAMKAQVDMRQQRNQFQASEAGAPKGDSDDAYWTDPYCNKEAGGLSGIWKWTNLRKEGLLQDDMVTPGKGWERNWDQVSQTPWLFNPDTKHFISYDDPESLNIKVEHALCEDLAGVMVWDIHQDNGELLEVVNKIHTAKPASCEALLKNNKSISESNNNPDSEVLEDPEEDVQSEEIDDLGNWVAPPSTTLAAEEIKSSTAIAESSTVIDQDDEDEDEYDDEDEEEVEETTALSSSEAPTTTAAAEEGNNEADGTSCAVSGQQKCASVGKTGKWLTCNIDKWIVRDCAAGLVCKELEGGIYCDAPNAGDFKAAAAAAAPVPDVASASNVAEAPTPILAVLSDVAASLDQAIHSPLSEISISAPEFPLVPTPEAALPSSIPTPELLLNIPEPAAAFEQSSDLSLSAELPPVAAGLAEEASQASVAEQAAHPMVGQEDLVNAREHQASLAVENPILAAQV</sequence>
<dbReference type="GO" id="GO:0004568">
    <property type="term" value="F:chitinase activity"/>
    <property type="evidence" value="ECO:0007669"/>
    <property type="project" value="TreeGrafter"/>
</dbReference>
<dbReference type="InterPro" id="IPR050314">
    <property type="entry name" value="Glycosyl_Hydrlase_18"/>
</dbReference>
<dbReference type="Pfam" id="PF03427">
    <property type="entry name" value="CBM_19"/>
    <property type="match status" value="1"/>
</dbReference>
<feature type="compositionally biased region" description="Polar residues" evidence="1">
    <location>
        <begin position="491"/>
        <end position="502"/>
    </location>
</feature>
<feature type="non-terminal residue" evidence="3">
    <location>
        <position position="1"/>
    </location>
</feature>
<feature type="compositionally biased region" description="Acidic residues" evidence="1">
    <location>
        <begin position="456"/>
        <end position="472"/>
    </location>
</feature>
<dbReference type="PANTHER" id="PTHR11177:SF392">
    <property type="entry name" value="HAP41P"/>
    <property type="match status" value="1"/>
</dbReference>
<feature type="compositionally biased region" description="Acidic residues" evidence="1">
    <location>
        <begin position="503"/>
        <end position="522"/>
    </location>
</feature>
<comment type="caution">
    <text evidence="3">The sequence shown here is derived from an EMBL/GenBank/DDBJ whole genome shotgun (WGS) entry which is preliminary data.</text>
</comment>
<dbReference type="InterPro" id="IPR005089">
    <property type="entry name" value="CBM19"/>
</dbReference>
<reference evidence="3 4" key="1">
    <citation type="submission" date="2019-09" db="EMBL/GenBank/DDBJ databases">
        <authorList>
            <consortium name="DOE Joint Genome Institute"/>
            <person name="Mondo S.J."/>
            <person name="Navarro-Mendoza M.I."/>
            <person name="Perez-Arques C."/>
            <person name="Panchal S."/>
            <person name="Nicolas F.E."/>
            <person name="Ganguly P."/>
            <person name="Pangilinan J."/>
            <person name="Grigoriev I."/>
            <person name="Heitman J."/>
            <person name="Sanya K."/>
            <person name="Garre V."/>
        </authorList>
    </citation>
    <scope>NUCLEOTIDE SEQUENCE [LARGE SCALE GENOMIC DNA]</scope>
    <source>
        <strain evidence="3 4">MU402</strain>
    </source>
</reference>
<feature type="region of interest" description="Disordered" evidence="1">
    <location>
        <begin position="445"/>
        <end position="550"/>
    </location>
</feature>
<dbReference type="SUPFAM" id="SSF51445">
    <property type="entry name" value="(Trans)glycosidases"/>
    <property type="match status" value="1"/>
</dbReference>
<proteinExistence type="predicted"/>